<evidence type="ECO:0000256" key="5">
    <source>
        <dbReference type="ARBA" id="ARBA00022723"/>
    </source>
</evidence>
<dbReference type="AlphaFoldDB" id="A0AAW2PWS6"/>
<dbReference type="CDD" id="cd20618">
    <property type="entry name" value="CYP71_clan"/>
    <property type="match status" value="1"/>
</dbReference>
<comment type="caution">
    <text evidence="12">The sequence shown here is derived from an EMBL/GenBank/DDBJ whole genome shotgun (WGS) entry which is preliminary data.</text>
</comment>
<comment type="subcellular location">
    <subcellularLocation>
        <location evidence="2">Membrane</location>
        <topology evidence="2">Single-pass membrane protein</topology>
    </subcellularLocation>
</comment>
<evidence type="ECO:0000256" key="1">
    <source>
        <dbReference type="ARBA" id="ARBA00001971"/>
    </source>
</evidence>
<keyword evidence="8 10" id="KW-0503">Monooxygenase</keyword>
<evidence type="ECO:0000256" key="2">
    <source>
        <dbReference type="ARBA" id="ARBA00004167"/>
    </source>
</evidence>
<dbReference type="PRINTS" id="PR00463">
    <property type="entry name" value="EP450I"/>
</dbReference>
<dbReference type="InterPro" id="IPR036396">
    <property type="entry name" value="Cyt_P450_sf"/>
</dbReference>
<dbReference type="InterPro" id="IPR001128">
    <property type="entry name" value="Cyt_P450"/>
</dbReference>
<protein>
    <submittedName>
        <fullName evidence="12">Trimethyltridecatetraene synthase</fullName>
    </submittedName>
</protein>
<reference evidence="12" key="1">
    <citation type="submission" date="2020-06" db="EMBL/GenBank/DDBJ databases">
        <authorList>
            <person name="Li T."/>
            <person name="Hu X."/>
            <person name="Zhang T."/>
            <person name="Song X."/>
            <person name="Zhang H."/>
            <person name="Dai N."/>
            <person name="Sheng W."/>
            <person name="Hou X."/>
            <person name="Wei L."/>
        </authorList>
    </citation>
    <scope>NUCLEOTIDE SEQUENCE</scope>
    <source>
        <strain evidence="12">G02</strain>
        <tissue evidence="12">Leaf</tissue>
    </source>
</reference>
<keyword evidence="11" id="KW-0732">Signal</keyword>
<dbReference type="PROSITE" id="PS00086">
    <property type="entry name" value="CYTOCHROME_P450"/>
    <property type="match status" value="1"/>
</dbReference>
<comment type="cofactor">
    <cofactor evidence="1 9">
        <name>heme</name>
        <dbReference type="ChEBI" id="CHEBI:30413"/>
    </cofactor>
</comment>
<dbReference type="GO" id="GO:0016705">
    <property type="term" value="F:oxidoreductase activity, acting on paired donors, with incorporation or reduction of molecular oxygen"/>
    <property type="evidence" value="ECO:0007669"/>
    <property type="project" value="InterPro"/>
</dbReference>
<dbReference type="PANTHER" id="PTHR47944">
    <property type="entry name" value="CYTOCHROME P450 98A9"/>
    <property type="match status" value="1"/>
</dbReference>
<feature type="binding site" description="axial binding residue" evidence="9">
    <location>
        <position position="421"/>
    </location>
    <ligand>
        <name>heme</name>
        <dbReference type="ChEBI" id="CHEBI:30413"/>
    </ligand>
    <ligandPart>
        <name>Fe</name>
        <dbReference type="ChEBI" id="CHEBI:18248"/>
    </ligandPart>
</feature>
<evidence type="ECO:0000256" key="10">
    <source>
        <dbReference type="RuleBase" id="RU000461"/>
    </source>
</evidence>
<dbReference type="FunFam" id="1.10.630.10:FF:000126">
    <property type="entry name" value="Predicted protein"/>
    <property type="match status" value="1"/>
</dbReference>
<dbReference type="SUPFAM" id="SSF48264">
    <property type="entry name" value="Cytochrome P450"/>
    <property type="match status" value="1"/>
</dbReference>
<evidence type="ECO:0000256" key="8">
    <source>
        <dbReference type="ARBA" id="ARBA00023033"/>
    </source>
</evidence>
<accession>A0AAW2PWS6</accession>
<organism evidence="12">
    <name type="scientific">Sesamum radiatum</name>
    <name type="common">Black benniseed</name>
    <dbReference type="NCBI Taxonomy" id="300843"/>
    <lineage>
        <taxon>Eukaryota</taxon>
        <taxon>Viridiplantae</taxon>
        <taxon>Streptophyta</taxon>
        <taxon>Embryophyta</taxon>
        <taxon>Tracheophyta</taxon>
        <taxon>Spermatophyta</taxon>
        <taxon>Magnoliopsida</taxon>
        <taxon>eudicotyledons</taxon>
        <taxon>Gunneridae</taxon>
        <taxon>Pentapetalae</taxon>
        <taxon>asterids</taxon>
        <taxon>lamiids</taxon>
        <taxon>Lamiales</taxon>
        <taxon>Pedaliaceae</taxon>
        <taxon>Sesamum</taxon>
    </lineage>
</organism>
<sequence>MLMENSSWALLLALLHLAIALAFLSKIIHRRHPKRNLPPGPKPWPVIGNLNLVIGSIPHQSLHLLSQEYGEIMQLKFGKFPVVVASSPEMAKQFLMVHDKVFASRPALAAGKYTNYNYSDLAWAPYGPYWRQARKIYLSEVFSAKNLESLEHIRIAERRNFLARLYSLSGKPVVLRDHLSRYTLSSISRMVLSSKCFSESEHDKSVVKLEELHEMLEEWFLLNGFFNIGDWIPCLSFLDLQGYVKRMKALHIKLDRFYNYVIDDHQTRMTTEKDSVAGDVVDALLQLAEDPNLEVKLTRDSIKGLLQAKEELDRVIGRNRWVEENDLSNLPYIDAIIMESMRLHPIATLLAPHYAMEDCKVAGYDISKGTTIFINAWSIGRDPNSWDTPKEFLPERFVGKKIDMTGSNFAILPFGSGRRRCPGYNLGLKYVRTTVANLLHEFNLNLVDGMRPEDICMEELFGITTHPKRPLTIVMEPTLPENFY</sequence>
<keyword evidence="4 9" id="KW-0349">Heme</keyword>
<dbReference type="Pfam" id="PF00067">
    <property type="entry name" value="p450"/>
    <property type="match status" value="2"/>
</dbReference>
<proteinExistence type="inferred from homology"/>
<feature type="signal peptide" evidence="11">
    <location>
        <begin position="1"/>
        <end position="20"/>
    </location>
</feature>
<evidence type="ECO:0000256" key="3">
    <source>
        <dbReference type="ARBA" id="ARBA00010617"/>
    </source>
</evidence>
<keyword evidence="7 9" id="KW-0408">Iron</keyword>
<evidence type="ECO:0000313" key="12">
    <source>
        <dbReference type="EMBL" id="KAL0359995.1"/>
    </source>
</evidence>
<dbReference type="GO" id="GO:0004497">
    <property type="term" value="F:monooxygenase activity"/>
    <property type="evidence" value="ECO:0007669"/>
    <property type="project" value="UniProtKB-KW"/>
</dbReference>
<dbReference type="InterPro" id="IPR002401">
    <property type="entry name" value="Cyt_P450_E_grp-I"/>
</dbReference>
<evidence type="ECO:0000256" key="4">
    <source>
        <dbReference type="ARBA" id="ARBA00022617"/>
    </source>
</evidence>
<feature type="chain" id="PRO_5043318472" evidence="11">
    <location>
        <begin position="21"/>
        <end position="484"/>
    </location>
</feature>
<dbReference type="PANTHER" id="PTHR47944:SF5">
    <property type="entry name" value="CYTOCHROME P450 71A1-LIKE"/>
    <property type="match status" value="1"/>
</dbReference>
<reference evidence="12" key="2">
    <citation type="journal article" date="2024" name="Plant">
        <title>Genomic evolution and insights into agronomic trait innovations of Sesamum species.</title>
        <authorList>
            <person name="Miao H."/>
            <person name="Wang L."/>
            <person name="Qu L."/>
            <person name="Liu H."/>
            <person name="Sun Y."/>
            <person name="Le M."/>
            <person name="Wang Q."/>
            <person name="Wei S."/>
            <person name="Zheng Y."/>
            <person name="Lin W."/>
            <person name="Duan Y."/>
            <person name="Cao H."/>
            <person name="Xiong S."/>
            <person name="Wang X."/>
            <person name="Wei L."/>
            <person name="Li C."/>
            <person name="Ma Q."/>
            <person name="Ju M."/>
            <person name="Zhao R."/>
            <person name="Li G."/>
            <person name="Mu C."/>
            <person name="Tian Q."/>
            <person name="Mei H."/>
            <person name="Zhang T."/>
            <person name="Gao T."/>
            <person name="Zhang H."/>
        </authorList>
    </citation>
    <scope>NUCLEOTIDE SEQUENCE</scope>
    <source>
        <strain evidence="12">G02</strain>
    </source>
</reference>
<dbReference type="EMBL" id="JACGWJ010000016">
    <property type="protein sequence ID" value="KAL0359995.1"/>
    <property type="molecule type" value="Genomic_DNA"/>
</dbReference>
<evidence type="ECO:0000256" key="7">
    <source>
        <dbReference type="ARBA" id="ARBA00023004"/>
    </source>
</evidence>
<dbReference type="GO" id="GO:0020037">
    <property type="term" value="F:heme binding"/>
    <property type="evidence" value="ECO:0007669"/>
    <property type="project" value="InterPro"/>
</dbReference>
<dbReference type="GO" id="GO:0005506">
    <property type="term" value="F:iron ion binding"/>
    <property type="evidence" value="ECO:0007669"/>
    <property type="project" value="InterPro"/>
</dbReference>
<dbReference type="InterPro" id="IPR017972">
    <property type="entry name" value="Cyt_P450_CS"/>
</dbReference>
<keyword evidence="5 9" id="KW-0479">Metal-binding</keyword>
<keyword evidence="6 10" id="KW-0560">Oxidoreductase</keyword>
<evidence type="ECO:0000256" key="9">
    <source>
        <dbReference type="PIRSR" id="PIRSR602401-1"/>
    </source>
</evidence>
<dbReference type="Gene3D" id="1.10.630.10">
    <property type="entry name" value="Cytochrome P450"/>
    <property type="match status" value="2"/>
</dbReference>
<dbReference type="GO" id="GO:0016020">
    <property type="term" value="C:membrane"/>
    <property type="evidence" value="ECO:0007669"/>
    <property type="project" value="UniProtKB-SubCell"/>
</dbReference>
<name>A0AAW2PWS6_SESRA</name>
<evidence type="ECO:0000256" key="6">
    <source>
        <dbReference type="ARBA" id="ARBA00023002"/>
    </source>
</evidence>
<gene>
    <name evidence="12" type="ORF">Sradi_3684000</name>
</gene>
<evidence type="ECO:0000256" key="11">
    <source>
        <dbReference type="SAM" id="SignalP"/>
    </source>
</evidence>
<comment type="similarity">
    <text evidence="3 10">Belongs to the cytochrome P450 family.</text>
</comment>